<dbReference type="CDD" id="cd05233">
    <property type="entry name" value="SDR_c"/>
    <property type="match status" value="1"/>
</dbReference>
<dbReference type="SUPFAM" id="SSF51735">
    <property type="entry name" value="NAD(P)-binding Rossmann-fold domains"/>
    <property type="match status" value="1"/>
</dbReference>
<evidence type="ECO:0000259" key="4">
    <source>
        <dbReference type="SMART" id="SM00822"/>
    </source>
</evidence>
<dbReference type="InterPro" id="IPR020904">
    <property type="entry name" value="Sc_DH/Rdtase_CS"/>
</dbReference>
<dbReference type="GO" id="GO:0016491">
    <property type="term" value="F:oxidoreductase activity"/>
    <property type="evidence" value="ECO:0007669"/>
    <property type="project" value="UniProtKB-KW"/>
</dbReference>
<dbReference type="Proteomes" id="UP000301751">
    <property type="component" value="Unassembled WGS sequence"/>
</dbReference>
<dbReference type="Gene3D" id="3.40.50.720">
    <property type="entry name" value="NAD(P)-binding Rossmann-like Domain"/>
    <property type="match status" value="1"/>
</dbReference>
<comment type="similarity">
    <text evidence="1 3">Belongs to the short-chain dehydrogenases/reductases (SDR) family.</text>
</comment>
<dbReference type="InterPro" id="IPR002347">
    <property type="entry name" value="SDR_fam"/>
</dbReference>
<reference evidence="6" key="1">
    <citation type="submission" date="2019-03" db="EMBL/GenBank/DDBJ databases">
        <title>Aquabacterium pictum sp.nov., the first bacteriochlorophyll a-containing freshwater bacterium in the genus Aquabacterium of the class Betaproteobacteria.</title>
        <authorList>
            <person name="Hirose S."/>
            <person name="Tank M."/>
            <person name="Hara E."/>
            <person name="Tamaki H."/>
            <person name="Takaichi S."/>
            <person name="Haruta S."/>
            <person name="Hanada S."/>
        </authorList>
    </citation>
    <scope>NUCLEOTIDE SEQUENCE [LARGE SCALE GENOMIC DNA]</scope>
    <source>
        <strain evidence="6">W35</strain>
    </source>
</reference>
<dbReference type="Pfam" id="PF00106">
    <property type="entry name" value="adh_short"/>
    <property type="match status" value="1"/>
</dbReference>
<dbReference type="AlphaFoldDB" id="A0A480AXC0"/>
<evidence type="ECO:0000256" key="1">
    <source>
        <dbReference type="ARBA" id="ARBA00006484"/>
    </source>
</evidence>
<proteinExistence type="inferred from homology"/>
<dbReference type="PANTHER" id="PTHR44196:SF1">
    <property type="entry name" value="DEHYDROGENASE_REDUCTASE SDR FAMILY MEMBER 7B"/>
    <property type="match status" value="1"/>
</dbReference>
<dbReference type="PANTHER" id="PTHR44196">
    <property type="entry name" value="DEHYDROGENASE/REDUCTASE SDR FAMILY MEMBER 7B"/>
    <property type="match status" value="1"/>
</dbReference>
<dbReference type="InterPro" id="IPR036291">
    <property type="entry name" value="NAD(P)-bd_dom_sf"/>
</dbReference>
<name>A0A480AXC0_9BURK</name>
<evidence type="ECO:0000313" key="6">
    <source>
        <dbReference type="Proteomes" id="UP000301751"/>
    </source>
</evidence>
<dbReference type="OrthoDB" id="9790266at2"/>
<evidence type="ECO:0000256" key="2">
    <source>
        <dbReference type="ARBA" id="ARBA00023002"/>
    </source>
</evidence>
<gene>
    <name evidence="5" type="ORF">AQPW35_51950</name>
</gene>
<protein>
    <recommendedName>
        <fullName evidence="4">Ketoreductase domain-containing protein</fullName>
    </recommendedName>
</protein>
<dbReference type="EMBL" id="BJCL01000025">
    <property type="protein sequence ID" value="GCL66114.1"/>
    <property type="molecule type" value="Genomic_DNA"/>
</dbReference>
<dbReference type="GO" id="GO:0016020">
    <property type="term" value="C:membrane"/>
    <property type="evidence" value="ECO:0007669"/>
    <property type="project" value="TreeGrafter"/>
</dbReference>
<dbReference type="PRINTS" id="PR00080">
    <property type="entry name" value="SDRFAMILY"/>
</dbReference>
<dbReference type="NCBIfam" id="NF004843">
    <property type="entry name" value="PRK06194.1"/>
    <property type="match status" value="1"/>
</dbReference>
<evidence type="ECO:0000313" key="5">
    <source>
        <dbReference type="EMBL" id="GCL66114.1"/>
    </source>
</evidence>
<sequence>MNHFKDRVAVVTGAGSGLGKALAEAAARRRMRLVLADVQADALDRIVQSLRAQGAEVTGMAVDVADASAVQMLADQAQRDFGVVNLVFNNAGVTSGGPIWQNSAKDWDWLLGVNLRGVANGIRSFTPGMLAAAAADPSYEGFIVNTASMAGLITAPGMGIYSVTKHAVVALSECLHHDLQLASTQVHAAVLCPSYVPTEIGQCERSRPAHLVNTEPLTKAQLASRAAAQQAVQQGGISADSVADLTFRAIEERRFYIFPSPETLPLVKSRFDHVIQQTVPELPYDLFPALKDRRDRLLAAAAQ</sequence>
<accession>A0A480AXC0</accession>
<keyword evidence="2" id="KW-0560">Oxidoreductase</keyword>
<evidence type="ECO:0000256" key="3">
    <source>
        <dbReference type="RuleBase" id="RU000363"/>
    </source>
</evidence>
<organism evidence="5 6">
    <name type="scientific">Pseudaquabacterium pictum</name>
    <dbReference type="NCBI Taxonomy" id="2315236"/>
    <lineage>
        <taxon>Bacteria</taxon>
        <taxon>Pseudomonadati</taxon>
        <taxon>Pseudomonadota</taxon>
        <taxon>Betaproteobacteria</taxon>
        <taxon>Burkholderiales</taxon>
        <taxon>Sphaerotilaceae</taxon>
        <taxon>Pseudaquabacterium</taxon>
    </lineage>
</organism>
<dbReference type="SMART" id="SM00822">
    <property type="entry name" value="PKS_KR"/>
    <property type="match status" value="1"/>
</dbReference>
<feature type="domain" description="Ketoreductase" evidence="4">
    <location>
        <begin position="7"/>
        <end position="192"/>
    </location>
</feature>
<dbReference type="InterPro" id="IPR057326">
    <property type="entry name" value="KR_dom"/>
</dbReference>
<dbReference type="PROSITE" id="PS00061">
    <property type="entry name" value="ADH_SHORT"/>
    <property type="match status" value="1"/>
</dbReference>
<dbReference type="PRINTS" id="PR00081">
    <property type="entry name" value="GDHRDH"/>
</dbReference>
<dbReference type="RefSeq" id="WP_137735810.1">
    <property type="nucleotide sequence ID" value="NZ_BJCL01000025.1"/>
</dbReference>
<comment type="caution">
    <text evidence="5">The sequence shown here is derived from an EMBL/GenBank/DDBJ whole genome shotgun (WGS) entry which is preliminary data.</text>
</comment>
<keyword evidence="6" id="KW-1185">Reference proteome</keyword>